<keyword evidence="1" id="KW-0732">Signal</keyword>
<dbReference type="InterPro" id="IPR017853">
    <property type="entry name" value="GH"/>
</dbReference>
<reference evidence="5" key="2">
    <citation type="submission" date="2015-01" db="EMBL/GenBank/DDBJ databases">
        <title>Evolutionary Origins and Diversification of the Mycorrhizal Mutualists.</title>
        <authorList>
            <consortium name="DOE Joint Genome Institute"/>
            <consortium name="Mycorrhizal Genomics Consortium"/>
            <person name="Kohler A."/>
            <person name="Kuo A."/>
            <person name="Nagy L.G."/>
            <person name="Floudas D."/>
            <person name="Copeland A."/>
            <person name="Barry K.W."/>
            <person name="Cichocki N."/>
            <person name="Veneault-Fourrey C."/>
            <person name="LaButti K."/>
            <person name="Lindquist E.A."/>
            <person name="Lipzen A."/>
            <person name="Lundell T."/>
            <person name="Morin E."/>
            <person name="Murat C."/>
            <person name="Riley R."/>
            <person name="Ohm R."/>
            <person name="Sun H."/>
            <person name="Tunlid A."/>
            <person name="Henrissat B."/>
            <person name="Grigoriev I.V."/>
            <person name="Hibbett D.S."/>
            <person name="Martin F."/>
        </authorList>
    </citation>
    <scope>NUCLEOTIDE SEQUENCE [LARGE SCALE GENOMIC DNA]</scope>
    <source>
        <strain evidence="5">h7</strain>
    </source>
</reference>
<dbReference type="EMBL" id="KN831771">
    <property type="protein sequence ID" value="KIM46391.1"/>
    <property type="molecule type" value="Genomic_DNA"/>
</dbReference>
<feature type="chain" id="PRO_5002162684" evidence="1">
    <location>
        <begin position="26"/>
        <end position="1460"/>
    </location>
</feature>
<dbReference type="GO" id="GO:0016810">
    <property type="term" value="F:hydrolase activity, acting on carbon-nitrogen (but not peptide) bonds"/>
    <property type="evidence" value="ECO:0007669"/>
    <property type="project" value="InterPro"/>
</dbReference>
<keyword evidence="4" id="KW-0378">Hydrolase</keyword>
<dbReference type="PANTHER" id="PTHR36183:SF2">
    <property type="entry name" value="BETA-GLUCURONIDASE C-TERMINAL DOMAIN-CONTAINING PROTEIN"/>
    <property type="match status" value="1"/>
</dbReference>
<feature type="domain" description="Beta-glucuronidase C-terminal" evidence="3">
    <location>
        <begin position="422"/>
        <end position="531"/>
    </location>
</feature>
<keyword evidence="5" id="KW-1185">Reference proteome</keyword>
<dbReference type="SUPFAM" id="SSF51556">
    <property type="entry name" value="Metallo-dependent hydrolases"/>
    <property type="match status" value="1"/>
</dbReference>
<evidence type="ECO:0000313" key="5">
    <source>
        <dbReference type="Proteomes" id="UP000053424"/>
    </source>
</evidence>
<dbReference type="OrthoDB" id="10258955at2759"/>
<dbReference type="InterPro" id="IPR031728">
    <property type="entry name" value="GlcAase_C"/>
</dbReference>
<evidence type="ECO:0000313" key="4">
    <source>
        <dbReference type="EMBL" id="KIM46391.1"/>
    </source>
</evidence>
<dbReference type="SUPFAM" id="SSF51445">
    <property type="entry name" value="(Trans)glycosidases"/>
    <property type="match status" value="1"/>
</dbReference>
<proteinExistence type="predicted"/>
<gene>
    <name evidence="4" type="ORF">M413DRAFT_24122</name>
</gene>
<dbReference type="Gene3D" id="3.20.20.140">
    <property type="entry name" value="Metal-dependent hydrolases"/>
    <property type="match status" value="3"/>
</dbReference>
<dbReference type="InterPro" id="IPR032466">
    <property type="entry name" value="Metal_Hydrolase"/>
</dbReference>
<dbReference type="SUPFAM" id="SSF51338">
    <property type="entry name" value="Composite domain of metallo-dependent hydrolases"/>
    <property type="match status" value="1"/>
</dbReference>
<dbReference type="InterPro" id="IPR052974">
    <property type="entry name" value="GH79_Enzymes"/>
</dbReference>
<evidence type="ECO:0000259" key="2">
    <source>
        <dbReference type="Pfam" id="PF01979"/>
    </source>
</evidence>
<dbReference type="HOGENOM" id="CLU_250792_0_0_1"/>
<dbReference type="InterPro" id="IPR006680">
    <property type="entry name" value="Amidohydro-rel"/>
</dbReference>
<feature type="domain" description="Amidohydrolase-related" evidence="2">
    <location>
        <begin position="898"/>
        <end position="991"/>
    </location>
</feature>
<dbReference type="Gene3D" id="3.20.20.80">
    <property type="entry name" value="Glycosidases"/>
    <property type="match status" value="1"/>
</dbReference>
<dbReference type="Pfam" id="PF16862">
    <property type="entry name" value="Glyco_hydro_79C"/>
    <property type="match status" value="1"/>
</dbReference>
<dbReference type="Pfam" id="PF01979">
    <property type="entry name" value="Amidohydro_1"/>
    <property type="match status" value="1"/>
</dbReference>
<protein>
    <submittedName>
        <fullName evidence="4">Glycoside hydrolase family 79 protein</fullName>
    </submittedName>
</protein>
<accession>A0A0C3CR64</accession>
<feature type="signal peptide" evidence="1">
    <location>
        <begin position="1"/>
        <end position="25"/>
    </location>
</feature>
<dbReference type="InterPro" id="IPR011059">
    <property type="entry name" value="Metal-dep_hydrolase_composite"/>
</dbReference>
<organism evidence="4 5">
    <name type="scientific">Hebeloma cylindrosporum</name>
    <dbReference type="NCBI Taxonomy" id="76867"/>
    <lineage>
        <taxon>Eukaryota</taxon>
        <taxon>Fungi</taxon>
        <taxon>Dikarya</taxon>
        <taxon>Basidiomycota</taxon>
        <taxon>Agaricomycotina</taxon>
        <taxon>Agaricomycetes</taxon>
        <taxon>Agaricomycetidae</taxon>
        <taxon>Agaricales</taxon>
        <taxon>Agaricineae</taxon>
        <taxon>Hymenogastraceae</taxon>
        <taxon>Hebeloma</taxon>
    </lineage>
</organism>
<reference evidence="4 5" key="1">
    <citation type="submission" date="2014-04" db="EMBL/GenBank/DDBJ databases">
        <authorList>
            <consortium name="DOE Joint Genome Institute"/>
            <person name="Kuo A."/>
            <person name="Gay G."/>
            <person name="Dore J."/>
            <person name="Kohler A."/>
            <person name="Nagy L.G."/>
            <person name="Floudas D."/>
            <person name="Copeland A."/>
            <person name="Barry K.W."/>
            <person name="Cichocki N."/>
            <person name="Veneault-Fourrey C."/>
            <person name="LaButti K."/>
            <person name="Lindquist E.A."/>
            <person name="Lipzen A."/>
            <person name="Lundell T."/>
            <person name="Morin E."/>
            <person name="Murat C."/>
            <person name="Sun H."/>
            <person name="Tunlid A."/>
            <person name="Henrissat B."/>
            <person name="Grigoriev I.V."/>
            <person name="Hibbett D.S."/>
            <person name="Martin F."/>
            <person name="Nordberg H.P."/>
            <person name="Cantor M.N."/>
            <person name="Hua S.X."/>
        </authorList>
    </citation>
    <scope>NUCLEOTIDE SEQUENCE [LARGE SCALE GENOMIC DNA]</scope>
    <source>
        <strain evidence="5">h7</strain>
    </source>
</reference>
<dbReference type="PANTHER" id="PTHR36183">
    <property type="entry name" value="BETA-GLUCURONIDASE"/>
    <property type="match status" value="1"/>
</dbReference>
<dbReference type="Proteomes" id="UP000053424">
    <property type="component" value="Unassembled WGS sequence"/>
</dbReference>
<evidence type="ECO:0000256" key="1">
    <source>
        <dbReference type="SAM" id="SignalP"/>
    </source>
</evidence>
<sequence>MPGSGNVVLYTLLVSALFILPEVAADPIALSVPSSPPSTHAVQPNFLGISFELSFMDEYFGNDTSTIPPTIINYLAALRSRVGSKPLRIRIGGNSMDSSIYVPSQTSPMVQLIDNASNVNDQPVNYSPILWDAMDKVSSDIGGASFVLGLSLLDPNNTNVPLLAGGAAQKLGDNLDGFLLGNEPDLYTAHQQRPNIANYTTSIYMDEFRTVADHLTTTSDGNILDKHDIGGPTICCSWNLDALIDDGYTSSFGSILKYISLQHYPQNNCFGSYKYEIPYYVQHANVVELASWQSSGIGKILSNTGPNRQEVIMSEFNSASCGGIPSISDTFAVGSLWTIDYALQMASVGYSAAYLHTRERGISYNLFSPPEGPNGSPGPWTTNPPFYGLLVTAEALRSTNGSVVADLDISGSKENVNATVSGYAIYDATDSTVRQLVLFNYAIVTASENSSASFAIPATAFPSTTRNNVTVKYLVGDSMKESKNIGWGGKTFANVTDGKMVETEAIWAPANVQVDCTNGCAVNVPAPGMAIVFAGGESPHNGGTTSSTSSGVAKTAGSNQLQATFITLALYLSSRATNFLLSTHAPSARVVLSITVATAIAIVSTSIWTFTRLSAFKFSFAADSFNVITPPNFNVEAKQAILSRCASFRNTPHSPDLFYSREVSDRFEPGTNATLIRNAIIFTGNGNGTDIIRGDILLDKGIIRGIGEISGRVIDNTPNLTIVNANGGWVTPGLVDLHTHLGILSTPILAGAIDLNSVKGPILPWLRSVDGLNTHDDGYELAMAGGVTSVQDEYCANAEAGLWNSLTGPFPDDLKWQMLVDVLRGKVKISTHCYEAVDLDAMVRLSNEFKFPIASFHHASEAWLVPDVLKRTWGGVPSIALFATNHRFKREAFRGSEFAARALADEGIPVVMKSDHPVINSRHLIHEAQQAHYFGLQPHLALAAVTSTPAIAAGLSHRIGILAEGSDADVVLWDSHPLQLGATPKKVWVDGILQIPVPSKTGEETHIEIGKGKEDEEWRRVPNTPNWDQERKEAIDWDGLPPLEGRKVTSKVVFVGVKEVWQRADNGNVVDTFSARSSPGGALGTVVVEGGKVTCMGHTCADVSGDATVLYLNGGSISPGLMSYGSPLGLEEIADEPSTADGGLYDAFVKDIPRILDDSGGNLRAMDALMFGTRNALTAHRSGVTLATSSLAKPIYLAGPESHIISGLSVSFRTGSAHAMQRGAIIQDVAALHVVLGRSYPVLKGVSVSTQLAGLRRLLYGWESRDKETGLWFRKAAESVIPLVIEVDNLDIMASLLILKADVEDKIGSRMRMVFSGATEAHLLAEEISRADVGVILNPARPYPMVWDQRRILPGPPLSNDTALVTLLDHGVVVGLGIRRAWEARNTRFDVQWAALESNGKISQNQAYRLVSTDLEQLLGLRGVDEEFSDLVAYERGSVFELSSKVVGVISPGRGLVDLF</sequence>
<name>A0A0C3CR64_HEBCY</name>
<evidence type="ECO:0000259" key="3">
    <source>
        <dbReference type="Pfam" id="PF16862"/>
    </source>
</evidence>